<dbReference type="InterPro" id="IPR050126">
    <property type="entry name" value="Ap4A_hydrolase"/>
</dbReference>
<sequence>MKEPYRAVIRYPRNDSGRDFVVGDIHGCFGQLRAELEARHFDPRRDRLFAVGDLVDRGPESDCVLEAVERYRIKSVKGNHEDVIVRWHHGEEQALSLLGNGANWLLDRAEDMDWVDHIAGYMASLPYVIEIETEHGLIGIVHADSPASDWATFVREIERESPNGTMRRKAIWARTRWKTYQPHSEPSRNTLRGLLDRAKRSVRSHVHATGHVDNVTAVIVGHTPVSGVTAKDNVINIDTGAVYGGKLTILDLADVPQWVEVFDRSSVGASEPVRRQPVHRQPAREEPAHEEPTLHESEMSERLIRRNPGFAPEPVAEKTVAEAAPVVDEPPVMTERAAATHSPATTAAASPVIEQEIADDAPQLAPESQPKQEPLTSFASQGMHITVRMSLHSFVNDGHSTADTSNPHRR</sequence>
<dbReference type="PANTHER" id="PTHR42850">
    <property type="entry name" value="METALLOPHOSPHOESTERASE"/>
    <property type="match status" value="1"/>
</dbReference>
<feature type="domain" description="Calcineurin-like phosphoesterase" evidence="2">
    <location>
        <begin position="21"/>
        <end position="225"/>
    </location>
</feature>
<evidence type="ECO:0000313" key="4">
    <source>
        <dbReference type="Proteomes" id="UP000198866"/>
    </source>
</evidence>
<name>A0A1H7E0W5_9BURK</name>
<dbReference type="SUPFAM" id="SSF56300">
    <property type="entry name" value="Metallo-dependent phosphatases"/>
    <property type="match status" value="1"/>
</dbReference>
<feature type="region of interest" description="Disordered" evidence="1">
    <location>
        <begin position="268"/>
        <end position="301"/>
    </location>
</feature>
<feature type="region of interest" description="Disordered" evidence="1">
    <location>
        <begin position="360"/>
        <end position="383"/>
    </location>
</feature>
<organism evidence="3 4">
    <name type="scientific">Paraburkholderia diazotrophica</name>
    <dbReference type="NCBI Taxonomy" id="667676"/>
    <lineage>
        <taxon>Bacteria</taxon>
        <taxon>Pseudomonadati</taxon>
        <taxon>Pseudomonadota</taxon>
        <taxon>Betaproteobacteria</taxon>
        <taxon>Burkholderiales</taxon>
        <taxon>Burkholderiaceae</taxon>
        <taxon>Paraburkholderia</taxon>
    </lineage>
</organism>
<protein>
    <submittedName>
        <fullName evidence="3">Calcineurin-like phosphoesterase</fullName>
    </submittedName>
</protein>
<dbReference type="InterPro" id="IPR029052">
    <property type="entry name" value="Metallo-depent_PP-like"/>
</dbReference>
<evidence type="ECO:0000313" key="3">
    <source>
        <dbReference type="EMBL" id="SEK06697.1"/>
    </source>
</evidence>
<proteinExistence type="predicted"/>
<evidence type="ECO:0000259" key="2">
    <source>
        <dbReference type="Pfam" id="PF00149"/>
    </source>
</evidence>
<keyword evidence="4" id="KW-1185">Reference proteome</keyword>
<gene>
    <name evidence="3" type="ORF">SAMN05192539_103721</name>
</gene>
<feature type="compositionally biased region" description="Basic and acidic residues" evidence="1">
    <location>
        <begin position="282"/>
        <end position="301"/>
    </location>
</feature>
<reference evidence="4" key="1">
    <citation type="submission" date="2016-10" db="EMBL/GenBank/DDBJ databases">
        <authorList>
            <person name="Varghese N."/>
            <person name="Submissions S."/>
        </authorList>
    </citation>
    <scope>NUCLEOTIDE SEQUENCE [LARGE SCALE GENOMIC DNA]</scope>
    <source>
        <strain evidence="4">LMG 26031</strain>
    </source>
</reference>
<dbReference type="GO" id="GO:0005737">
    <property type="term" value="C:cytoplasm"/>
    <property type="evidence" value="ECO:0007669"/>
    <property type="project" value="TreeGrafter"/>
</dbReference>
<dbReference type="EMBL" id="FNYE01000037">
    <property type="protein sequence ID" value="SEK06697.1"/>
    <property type="molecule type" value="Genomic_DNA"/>
</dbReference>
<dbReference type="STRING" id="667676.SAMN05192539_103721"/>
<dbReference type="OrthoDB" id="9807890at2"/>
<dbReference type="Pfam" id="PF00149">
    <property type="entry name" value="Metallophos"/>
    <property type="match status" value="1"/>
</dbReference>
<accession>A0A1H7E0W5</accession>
<feature type="compositionally biased region" description="Polar residues" evidence="1">
    <location>
        <begin position="369"/>
        <end position="380"/>
    </location>
</feature>
<dbReference type="AlphaFoldDB" id="A0A1H7E0W5"/>
<dbReference type="RefSeq" id="WP_090872434.1">
    <property type="nucleotide sequence ID" value="NZ_FNYE01000037.1"/>
</dbReference>
<dbReference type="Gene3D" id="3.60.21.10">
    <property type="match status" value="1"/>
</dbReference>
<dbReference type="PANTHER" id="PTHR42850:SF4">
    <property type="entry name" value="ZINC-DEPENDENT ENDOPOLYPHOSPHATASE"/>
    <property type="match status" value="1"/>
</dbReference>
<dbReference type="InterPro" id="IPR004843">
    <property type="entry name" value="Calcineurin-like_PHP"/>
</dbReference>
<dbReference type="Proteomes" id="UP000198866">
    <property type="component" value="Unassembled WGS sequence"/>
</dbReference>
<evidence type="ECO:0000256" key="1">
    <source>
        <dbReference type="SAM" id="MobiDB-lite"/>
    </source>
</evidence>
<dbReference type="GO" id="GO:0016791">
    <property type="term" value="F:phosphatase activity"/>
    <property type="evidence" value="ECO:0007669"/>
    <property type="project" value="TreeGrafter"/>
</dbReference>